<dbReference type="EMBL" id="CP030750">
    <property type="protein sequence ID" value="AXA24248.1"/>
    <property type="molecule type" value="Genomic_DNA"/>
</dbReference>
<dbReference type="Pfam" id="PF08401">
    <property type="entry name" value="ArdcN"/>
    <property type="match status" value="1"/>
</dbReference>
<evidence type="ECO:0000259" key="2">
    <source>
        <dbReference type="Pfam" id="PF18818"/>
    </source>
</evidence>
<protein>
    <recommendedName>
        <fullName evidence="5">DNA primase TraC</fullName>
    </recommendedName>
</protein>
<evidence type="ECO:0000313" key="4">
    <source>
        <dbReference type="Proteomes" id="UP000251617"/>
    </source>
</evidence>
<dbReference type="InterPro" id="IPR041459">
    <property type="entry name" value="MPTase-PolyVal"/>
</dbReference>
<sequence length="587" mass="67014">MYEGIDQSKLGSEIESFVDFFDENKDLFSKNVLTQPLVPNEINLLAVEYLKSKYGFKKDDLPNEIMALGTYDRFIKSIPSDKQATIPTQLGLDFEYIDSKDLKGCTPEYALLKFKSSLAGHEHLFSNLIKYAEQINENRKEMGMALYADTGLNFTNIYSKSLEGIVADKASSLSLSIQEAEFPKMKQEHSDIVFEPGEYTEGKYKKNDIHFAGETEKLFIKIGERLIERLETNDRTGIPVWEDPVFQQLGMNPKSGYKYGNENQVLLMDDTESRGFKAPLYMSFNDAINSGFAMPKGTKGTQIVQRFGMKGKAIETTNESGESQPVLDTNGEPQHFWRRAAKTVTVFNIDQLEWKHDDKPDPRIKWLEEFQKPQFKAMNNDDLIKFRDSYLKSIDIPITRGGTTNYYMPKKNAINLAHSENFKSVLQELSTTFHEDAHAQGHSSKLNRQSLNDYHISNAHRGFEELLVNVAAQQLVRHYGLDQNEQQQAYNANEDAYNLGWAVPAFKKDPLLIVEAMRQSQQCFESMKTRIDAQLKADNVFDLIHNPEKPEPVKVEPAPLEPKHAYKNAANDSTKYKSTTNPMRNLI</sequence>
<dbReference type="RefSeq" id="WP_112897809.1">
    <property type="nucleotide sequence ID" value="NZ_CP030750.1"/>
</dbReference>
<dbReference type="Pfam" id="PF18818">
    <property type="entry name" value="MPTase-PolyVal"/>
    <property type="match status" value="1"/>
</dbReference>
<reference evidence="3 4" key="1">
    <citation type="submission" date="2018-06" db="EMBL/GenBank/DDBJ databases">
        <title>The genome of Pseudomonas putida NX-1, a lignin degrader.</title>
        <authorList>
            <person name="Xu Z."/>
        </authorList>
    </citation>
    <scope>NUCLEOTIDE SEQUENCE [LARGE SCALE GENOMIC DNA]</scope>
    <source>
        <strain evidence="3 4">NX-1</strain>
    </source>
</reference>
<evidence type="ECO:0000259" key="1">
    <source>
        <dbReference type="Pfam" id="PF08401"/>
    </source>
</evidence>
<gene>
    <name evidence="3" type="ORF">C1S65_09045</name>
</gene>
<feature type="domain" description="N-terminal" evidence="1">
    <location>
        <begin position="222"/>
        <end position="347"/>
    </location>
</feature>
<feature type="domain" description="Polyvalent protein metallopeptidase" evidence="2">
    <location>
        <begin position="389"/>
        <end position="516"/>
    </location>
</feature>
<accession>A0AAD0PEB0</accession>
<organism evidence="3 4">
    <name type="scientific">Pseudomonas putida</name>
    <name type="common">Arthrobacter siderocapsulatus</name>
    <dbReference type="NCBI Taxonomy" id="303"/>
    <lineage>
        <taxon>Bacteria</taxon>
        <taxon>Pseudomonadati</taxon>
        <taxon>Pseudomonadota</taxon>
        <taxon>Gammaproteobacteria</taxon>
        <taxon>Pseudomonadales</taxon>
        <taxon>Pseudomonadaceae</taxon>
        <taxon>Pseudomonas</taxon>
    </lineage>
</organism>
<dbReference type="GO" id="GO:0003697">
    <property type="term" value="F:single-stranded DNA binding"/>
    <property type="evidence" value="ECO:0007669"/>
    <property type="project" value="InterPro"/>
</dbReference>
<evidence type="ECO:0000313" key="3">
    <source>
        <dbReference type="EMBL" id="AXA24248.1"/>
    </source>
</evidence>
<name>A0AAD0PEB0_PSEPU</name>
<dbReference type="Proteomes" id="UP000251617">
    <property type="component" value="Chromosome"/>
</dbReference>
<dbReference type="AlphaFoldDB" id="A0AAD0PEB0"/>
<proteinExistence type="predicted"/>
<evidence type="ECO:0008006" key="5">
    <source>
        <dbReference type="Google" id="ProtNLM"/>
    </source>
</evidence>
<dbReference type="InterPro" id="IPR013610">
    <property type="entry name" value="ArdC_N"/>
</dbReference>